<dbReference type="SUPFAM" id="SSF53383">
    <property type="entry name" value="PLP-dependent transferases"/>
    <property type="match status" value="1"/>
</dbReference>
<evidence type="ECO:0000256" key="1">
    <source>
        <dbReference type="RuleBase" id="RU004508"/>
    </source>
</evidence>
<evidence type="ECO:0000313" key="2">
    <source>
        <dbReference type="EMBL" id="OGG46338.1"/>
    </source>
</evidence>
<keyword evidence="1" id="KW-0663">Pyridoxal phosphate</keyword>
<dbReference type="Proteomes" id="UP000178606">
    <property type="component" value="Unassembled WGS sequence"/>
</dbReference>
<dbReference type="GO" id="GO:0000271">
    <property type="term" value="P:polysaccharide biosynthetic process"/>
    <property type="evidence" value="ECO:0007669"/>
    <property type="project" value="TreeGrafter"/>
</dbReference>
<dbReference type="EMBL" id="MFKF01000323">
    <property type="protein sequence ID" value="OGG46338.1"/>
    <property type="molecule type" value="Genomic_DNA"/>
</dbReference>
<dbReference type="InterPro" id="IPR015422">
    <property type="entry name" value="PyrdxlP-dep_Trfase_small"/>
</dbReference>
<dbReference type="GO" id="GO:0030170">
    <property type="term" value="F:pyridoxal phosphate binding"/>
    <property type="evidence" value="ECO:0007669"/>
    <property type="project" value="TreeGrafter"/>
</dbReference>
<comment type="caution">
    <text evidence="2">The sequence shown here is derived from an EMBL/GenBank/DDBJ whole genome shotgun (WGS) entry which is preliminary data.</text>
</comment>
<accession>A0A1F6CAW0</accession>
<dbReference type="Gene3D" id="3.90.1150.10">
    <property type="entry name" value="Aspartate Aminotransferase, domain 1"/>
    <property type="match status" value="1"/>
</dbReference>
<evidence type="ECO:0000313" key="3">
    <source>
        <dbReference type="Proteomes" id="UP000178606"/>
    </source>
</evidence>
<sequence length="427" mass="46676">MSDGLAILGGPRAIPEGLRFLTWPEITEDDERMVLASLRQDKHAFGPNAVRLQEEFAAWNGNRFCFATNSGTAALHMCVAACGIGPGDEVITPALSWTSSASCILHHNAIPIFVEVDWDSMHIDPGRIEAAITPKTKGILVVHYWGVACDMDPILTVARRHGLSVIEDACQAVGATYRGRKAGTLGDAAAFSLNQNKNLTGGEGGFFVTNDERAFIRGKAVAGFSDMRPPESGREHHDYGLGWMYRTSDLPAAFALSQLRRLDGTNARAVENWRLLDRLLDGAPNLVPAFRSADRPTNGYAYVLRVEPAYARARGVGLSDLTNGIVEALRAEGVQFSRANWLLPAHSVFQAKNAYGYGYPWSAEHTRPDISYDLSQYPVSQACVDTCLWNVYTHRPPNGPAQVEALAAAIRKVFTNLDRVPVKLELI</sequence>
<reference evidence="2 3" key="1">
    <citation type="journal article" date="2016" name="Nat. Commun.">
        <title>Thousands of microbial genomes shed light on interconnected biogeochemical processes in an aquifer system.</title>
        <authorList>
            <person name="Anantharaman K."/>
            <person name="Brown C.T."/>
            <person name="Hug L.A."/>
            <person name="Sharon I."/>
            <person name="Castelle C.J."/>
            <person name="Probst A.J."/>
            <person name="Thomas B.C."/>
            <person name="Singh A."/>
            <person name="Wilkins M.J."/>
            <person name="Karaoz U."/>
            <person name="Brodie E.L."/>
            <person name="Williams K.H."/>
            <person name="Hubbard S.S."/>
            <person name="Banfield J.F."/>
        </authorList>
    </citation>
    <scope>NUCLEOTIDE SEQUENCE [LARGE SCALE GENOMIC DNA]</scope>
    <source>
        <strain evidence="3">RIFCSPLOWO2_12_FULL_64_10</strain>
    </source>
</reference>
<dbReference type="InterPro" id="IPR015421">
    <property type="entry name" value="PyrdxlP-dep_Trfase_major"/>
</dbReference>
<dbReference type="InterPro" id="IPR000653">
    <property type="entry name" value="DegT/StrS_aminotransferase"/>
</dbReference>
<proteinExistence type="inferred from homology"/>
<dbReference type="PANTHER" id="PTHR30244:SF34">
    <property type="entry name" value="DTDP-4-AMINO-4,6-DIDEOXYGALACTOSE TRANSAMINASE"/>
    <property type="match status" value="1"/>
</dbReference>
<dbReference type="GO" id="GO:0008483">
    <property type="term" value="F:transaminase activity"/>
    <property type="evidence" value="ECO:0007669"/>
    <property type="project" value="TreeGrafter"/>
</dbReference>
<dbReference type="AlphaFoldDB" id="A0A1F6CAW0"/>
<organism evidence="2 3">
    <name type="scientific">Handelsmanbacteria sp. (strain RIFCSPLOWO2_12_FULL_64_10)</name>
    <dbReference type="NCBI Taxonomy" id="1817868"/>
    <lineage>
        <taxon>Bacteria</taxon>
        <taxon>Candidatus Handelsmaniibacteriota</taxon>
    </lineage>
</organism>
<dbReference type="Pfam" id="PF01041">
    <property type="entry name" value="DegT_DnrJ_EryC1"/>
    <property type="match status" value="1"/>
</dbReference>
<dbReference type="PANTHER" id="PTHR30244">
    <property type="entry name" value="TRANSAMINASE"/>
    <property type="match status" value="1"/>
</dbReference>
<dbReference type="Gene3D" id="3.40.640.10">
    <property type="entry name" value="Type I PLP-dependent aspartate aminotransferase-like (Major domain)"/>
    <property type="match status" value="1"/>
</dbReference>
<evidence type="ECO:0008006" key="4">
    <source>
        <dbReference type="Google" id="ProtNLM"/>
    </source>
</evidence>
<gene>
    <name evidence="2" type="ORF">A3F84_01230</name>
</gene>
<dbReference type="CDD" id="cd00616">
    <property type="entry name" value="AHBA_syn"/>
    <property type="match status" value="1"/>
</dbReference>
<name>A0A1F6CAW0_HANXR</name>
<comment type="similarity">
    <text evidence="1">Belongs to the DegT/DnrJ/EryC1 family.</text>
</comment>
<dbReference type="InterPro" id="IPR015424">
    <property type="entry name" value="PyrdxlP-dep_Trfase"/>
</dbReference>
<protein>
    <recommendedName>
        <fullName evidence="4">Glutamine--scyllo-inositol aminotransferase</fullName>
    </recommendedName>
</protein>